<organism evidence="1 2">
    <name type="scientific">Cuscuta australis</name>
    <dbReference type="NCBI Taxonomy" id="267555"/>
    <lineage>
        <taxon>Eukaryota</taxon>
        <taxon>Viridiplantae</taxon>
        <taxon>Streptophyta</taxon>
        <taxon>Embryophyta</taxon>
        <taxon>Tracheophyta</taxon>
        <taxon>Spermatophyta</taxon>
        <taxon>Magnoliopsida</taxon>
        <taxon>eudicotyledons</taxon>
        <taxon>Gunneridae</taxon>
        <taxon>Pentapetalae</taxon>
        <taxon>asterids</taxon>
        <taxon>lamiids</taxon>
        <taxon>Solanales</taxon>
        <taxon>Convolvulaceae</taxon>
        <taxon>Cuscuteae</taxon>
        <taxon>Cuscuta</taxon>
        <taxon>Cuscuta subgen. Grammica</taxon>
        <taxon>Cuscuta sect. Cleistogrammica</taxon>
    </lineage>
</organism>
<dbReference type="Proteomes" id="UP000249390">
    <property type="component" value="Unassembled WGS sequence"/>
</dbReference>
<dbReference type="PANTHER" id="PTHR35702">
    <property type="entry name" value="EXPRESSED PROTEIN"/>
    <property type="match status" value="1"/>
</dbReference>
<protein>
    <submittedName>
        <fullName evidence="1">Uncharacterized protein</fullName>
    </submittedName>
</protein>
<dbReference type="PANTHER" id="PTHR35702:SF1">
    <property type="entry name" value="EXPRESSED PROTEIN"/>
    <property type="match status" value="1"/>
</dbReference>
<name>A0A328E865_9ASTE</name>
<sequence length="215" mass="23207">MANSKLTKKKRVYLLFAVVAFIGLSNAAERCRKLAGKETSSKTGHFNIMYCLDGGSGSVVCAVKEAVKLYVYSIRTSHVERAKSVAMEGAMTDALSQGMSVKQANKEAQRAAARATRTATRQADRILGPIVSSGWDFLEAFYFGSSVTEGSLRSSGTLIGTYLVGFLGEQRFGKVGYFGGSTLGSWVGGKVGLMFYDLVNGIDHIIHYNEQNTIT</sequence>
<reference evidence="1 2" key="1">
    <citation type="submission" date="2018-06" db="EMBL/GenBank/DDBJ databases">
        <title>The Genome of Cuscuta australis (Dodder) Provides Insight into the Evolution of Plant Parasitism.</title>
        <authorList>
            <person name="Liu H."/>
        </authorList>
    </citation>
    <scope>NUCLEOTIDE SEQUENCE [LARGE SCALE GENOMIC DNA]</scope>
    <source>
        <strain evidence="2">cv. Yunnan</strain>
        <tissue evidence="1">Vines</tissue>
    </source>
</reference>
<keyword evidence="2" id="KW-1185">Reference proteome</keyword>
<comment type="caution">
    <text evidence="1">The sequence shown here is derived from an EMBL/GenBank/DDBJ whole genome shotgun (WGS) entry which is preliminary data.</text>
</comment>
<accession>A0A328E865</accession>
<dbReference type="AlphaFoldDB" id="A0A328E865"/>
<dbReference type="EMBL" id="NQVE01000030">
    <property type="protein sequence ID" value="RAL52681.1"/>
    <property type="molecule type" value="Genomic_DNA"/>
</dbReference>
<proteinExistence type="predicted"/>
<gene>
    <name evidence="1" type="ORF">DM860_007449</name>
</gene>
<evidence type="ECO:0000313" key="1">
    <source>
        <dbReference type="EMBL" id="RAL52681.1"/>
    </source>
</evidence>
<evidence type="ECO:0000313" key="2">
    <source>
        <dbReference type="Proteomes" id="UP000249390"/>
    </source>
</evidence>